<dbReference type="Pfam" id="PF07730">
    <property type="entry name" value="HisKA_3"/>
    <property type="match status" value="1"/>
</dbReference>
<dbReference type="PROSITE" id="PS50112">
    <property type="entry name" value="PAS"/>
    <property type="match status" value="1"/>
</dbReference>
<dbReference type="Pfam" id="PF08448">
    <property type="entry name" value="PAS_4"/>
    <property type="match status" value="1"/>
</dbReference>
<dbReference type="Proteomes" id="UP001350748">
    <property type="component" value="Unassembled WGS sequence"/>
</dbReference>
<evidence type="ECO:0000313" key="5">
    <source>
        <dbReference type="EMBL" id="MEF3366331.1"/>
    </source>
</evidence>
<organism evidence="5 6">
    <name type="scientific">Methylocystis borbori</name>
    <dbReference type="NCBI Taxonomy" id="3118750"/>
    <lineage>
        <taxon>Bacteria</taxon>
        <taxon>Pseudomonadati</taxon>
        <taxon>Pseudomonadota</taxon>
        <taxon>Alphaproteobacteria</taxon>
        <taxon>Hyphomicrobiales</taxon>
        <taxon>Methylocystaceae</taxon>
        <taxon>Methylocystis</taxon>
    </lineage>
</organism>
<comment type="caution">
    <text evidence="5">The sequence shown here is derived from an EMBL/GenBank/DDBJ whole genome shotgun (WGS) entry which is preliminary data.</text>
</comment>
<dbReference type="Gene3D" id="3.30.450.20">
    <property type="entry name" value="PAS domain"/>
    <property type="match status" value="1"/>
</dbReference>
<evidence type="ECO:0000256" key="2">
    <source>
        <dbReference type="ARBA" id="ARBA00022777"/>
    </source>
</evidence>
<dbReference type="Gene3D" id="1.20.5.1930">
    <property type="match status" value="1"/>
</dbReference>
<dbReference type="InterPro" id="IPR000014">
    <property type="entry name" value="PAS"/>
</dbReference>
<accession>A0ABU7XG38</accession>
<reference evidence="5 6" key="1">
    <citation type="submission" date="2024-02" db="EMBL/GenBank/DDBJ databases">
        <authorList>
            <person name="Grouzdev D."/>
        </authorList>
    </citation>
    <scope>NUCLEOTIDE SEQUENCE [LARGE SCALE GENOMIC DNA]</scope>
    <source>
        <strain evidence="5 6">9N</strain>
    </source>
</reference>
<dbReference type="SUPFAM" id="SSF55785">
    <property type="entry name" value="PYP-like sensor domain (PAS domain)"/>
    <property type="match status" value="1"/>
</dbReference>
<keyword evidence="1" id="KW-0808">Transferase</keyword>
<dbReference type="Gene3D" id="3.30.565.10">
    <property type="entry name" value="Histidine kinase-like ATPase, C-terminal domain"/>
    <property type="match status" value="1"/>
</dbReference>
<dbReference type="RefSeq" id="WP_332081323.1">
    <property type="nucleotide sequence ID" value="NZ_JAZHYN010000016.1"/>
</dbReference>
<evidence type="ECO:0000313" key="6">
    <source>
        <dbReference type="Proteomes" id="UP001350748"/>
    </source>
</evidence>
<dbReference type="InterPro" id="IPR035965">
    <property type="entry name" value="PAS-like_dom_sf"/>
</dbReference>
<feature type="domain" description="PAS" evidence="4">
    <location>
        <begin position="141"/>
        <end position="194"/>
    </location>
</feature>
<dbReference type="InterPro" id="IPR003594">
    <property type="entry name" value="HATPase_dom"/>
</dbReference>
<keyword evidence="3" id="KW-0902">Two-component regulatory system</keyword>
<dbReference type="CDD" id="cd00130">
    <property type="entry name" value="PAS"/>
    <property type="match status" value="1"/>
</dbReference>
<dbReference type="InterPro" id="IPR050482">
    <property type="entry name" value="Sensor_HK_TwoCompSys"/>
</dbReference>
<evidence type="ECO:0000256" key="3">
    <source>
        <dbReference type="ARBA" id="ARBA00023012"/>
    </source>
</evidence>
<keyword evidence="6" id="KW-1185">Reference proteome</keyword>
<dbReference type="InterPro" id="IPR013656">
    <property type="entry name" value="PAS_4"/>
</dbReference>
<dbReference type="NCBIfam" id="TIGR00229">
    <property type="entry name" value="sensory_box"/>
    <property type="match status" value="1"/>
</dbReference>
<dbReference type="GO" id="GO:0016301">
    <property type="term" value="F:kinase activity"/>
    <property type="evidence" value="ECO:0007669"/>
    <property type="project" value="UniProtKB-KW"/>
</dbReference>
<dbReference type="CDD" id="cd16917">
    <property type="entry name" value="HATPase_UhpB-NarQ-NarX-like"/>
    <property type="match status" value="1"/>
</dbReference>
<dbReference type="SMART" id="SM00091">
    <property type="entry name" value="PAS"/>
    <property type="match status" value="1"/>
</dbReference>
<name>A0ABU7XG38_9HYPH</name>
<dbReference type="SUPFAM" id="SSF55874">
    <property type="entry name" value="ATPase domain of HSP90 chaperone/DNA topoisomerase II/histidine kinase"/>
    <property type="match status" value="1"/>
</dbReference>
<dbReference type="SMART" id="SM00387">
    <property type="entry name" value="HATPase_c"/>
    <property type="match status" value="1"/>
</dbReference>
<proteinExistence type="predicted"/>
<evidence type="ECO:0000259" key="4">
    <source>
        <dbReference type="PROSITE" id="PS50112"/>
    </source>
</evidence>
<dbReference type="InterPro" id="IPR011712">
    <property type="entry name" value="Sig_transdc_His_kin_sub3_dim/P"/>
</dbReference>
<dbReference type="PANTHER" id="PTHR24421">
    <property type="entry name" value="NITRATE/NITRITE SENSOR PROTEIN NARX-RELATED"/>
    <property type="match status" value="1"/>
</dbReference>
<protein>
    <submittedName>
        <fullName evidence="5">Histidine kinase</fullName>
    </submittedName>
</protein>
<keyword evidence="2 5" id="KW-0418">Kinase</keyword>
<dbReference type="InterPro" id="IPR036890">
    <property type="entry name" value="HATPase_C_sf"/>
</dbReference>
<dbReference type="EMBL" id="JAZHYN010000016">
    <property type="protein sequence ID" value="MEF3366331.1"/>
    <property type="molecule type" value="Genomic_DNA"/>
</dbReference>
<evidence type="ECO:0000256" key="1">
    <source>
        <dbReference type="ARBA" id="ARBA00022679"/>
    </source>
</evidence>
<gene>
    <name evidence="5" type="ORF">V3H18_07275</name>
</gene>
<sequence length="469" mass="51837">MDLLDAESDAFAAALAFGEIGLAFLDDDLAVVRRIGRLSDWLPREGESACASPFLLNMEEKLASLRAENGEILFPCLRMPAKTQARANISIRYSAEKRRYLVITTPAHGADLVDRLFAPERREQRLLQQQAEAAAARLRVADALYRDIVESSEFFVLRFGVDLNVVFANRRAAAFLGLPQDALIGRPVGDLFPPLGLDDPWRIEVAAQGAANFEMAAHDAEGALRWLGWSVHFLGAEGGGEFQAVARDATASRLLRIERGKAREEARAAELANERLRIAHDLHDTLVRSIVAMIAQTRLIAKTTGDEKTKAALRELESQGREGLREAREAIERIRVSRREEDDLRVIVAQFAARRGDETMKIESEFNFGERELPRDAEELFAQVLREALRNVELHSGAQRVRISFMREERAARLIVWDDGVGFDPDAATPGHFGVDGMLERARGAGATLTIDSARGGGTLVTLVAPLPD</sequence>